<name>A0A2I9CVE1_9DEIO</name>
<sequence length="93" mass="10107">MYRQALLSGLVTPSEVVAWADRQILGLDLLPDALMDVSLSGSNTNKLITALGELGPRKLSKTAFRLYATHLLALLRSDSVHLSLITSALYRLA</sequence>
<comment type="caution">
    <text evidence="1">The sequence shown here is derived from an EMBL/GenBank/DDBJ whole genome shotgun (WGS) entry which is preliminary data.</text>
</comment>
<evidence type="ECO:0000313" key="2">
    <source>
        <dbReference type="Proteomes" id="UP000236569"/>
    </source>
</evidence>
<dbReference type="AlphaFoldDB" id="A0A2I9CVE1"/>
<gene>
    <name evidence="1" type="ORF">DAERI_060164</name>
</gene>
<keyword evidence="2" id="KW-1185">Reference proteome</keyword>
<reference evidence="2" key="1">
    <citation type="submission" date="2018-01" db="EMBL/GenBank/DDBJ databases">
        <title>Draft Genome Sequence of the Radioresistant Bacterium Deinococcus aerius TR0125, Isolated from the Higher Atmosphere above Japan.</title>
        <authorList>
            <person name="Satoh K."/>
            <person name="Arai H."/>
            <person name="Sanzen T."/>
            <person name="Kawaguchi Y."/>
            <person name="Hayashi H."/>
            <person name="Yokobori S."/>
            <person name="Yamagishi A."/>
            <person name="Oono Y."/>
            <person name="Narumi I."/>
        </authorList>
    </citation>
    <scope>NUCLEOTIDE SEQUENCE [LARGE SCALE GENOMIC DNA]</scope>
    <source>
        <strain evidence="2">TR0125</strain>
    </source>
</reference>
<evidence type="ECO:0000313" key="1">
    <source>
        <dbReference type="EMBL" id="GBF05904.1"/>
    </source>
</evidence>
<proteinExistence type="predicted"/>
<protein>
    <submittedName>
        <fullName evidence="1">Uncharacterized protein</fullName>
    </submittedName>
</protein>
<dbReference type="EMBL" id="BFAG01000006">
    <property type="protein sequence ID" value="GBF05904.1"/>
    <property type="molecule type" value="Genomic_DNA"/>
</dbReference>
<organism evidence="1 2">
    <name type="scientific">Deinococcus aerius</name>
    <dbReference type="NCBI Taxonomy" id="200253"/>
    <lineage>
        <taxon>Bacteria</taxon>
        <taxon>Thermotogati</taxon>
        <taxon>Deinococcota</taxon>
        <taxon>Deinococci</taxon>
        <taxon>Deinococcales</taxon>
        <taxon>Deinococcaceae</taxon>
        <taxon>Deinococcus</taxon>
    </lineage>
</organism>
<accession>A0A2I9CVE1</accession>
<dbReference type="Proteomes" id="UP000236569">
    <property type="component" value="Unassembled WGS sequence"/>
</dbReference>